<reference evidence="1 2" key="1">
    <citation type="submission" date="2019-08" db="EMBL/GenBank/DDBJ databases">
        <title>Deep-cultivation of Planctomycetes and their phenomic and genomic characterization uncovers novel biology.</title>
        <authorList>
            <person name="Wiegand S."/>
            <person name="Jogler M."/>
            <person name="Boedeker C."/>
            <person name="Pinto D."/>
            <person name="Vollmers J."/>
            <person name="Rivas-Marin E."/>
            <person name="Kohn T."/>
            <person name="Peeters S.H."/>
            <person name="Heuer A."/>
            <person name="Rast P."/>
            <person name="Oberbeckmann S."/>
            <person name="Bunk B."/>
            <person name="Jeske O."/>
            <person name="Meyerdierks A."/>
            <person name="Storesund J.E."/>
            <person name="Kallscheuer N."/>
            <person name="Luecker S."/>
            <person name="Lage O.M."/>
            <person name="Pohl T."/>
            <person name="Merkel B.J."/>
            <person name="Hornburger P."/>
            <person name="Mueller R.-W."/>
            <person name="Bruemmer F."/>
            <person name="Labrenz M."/>
            <person name="Spormann A.M."/>
            <person name="Op den Camp H."/>
            <person name="Overmann J."/>
            <person name="Amann R."/>
            <person name="Jetten M.S.M."/>
            <person name="Mascher T."/>
            <person name="Medema M.H."/>
            <person name="Devos D.P."/>
            <person name="Kaster A.-K."/>
            <person name="Ovreas L."/>
            <person name="Rohde M."/>
            <person name="Galperin M.Y."/>
            <person name="Jogler C."/>
        </authorList>
    </citation>
    <scope>NUCLEOTIDE SEQUENCE [LARGE SCALE GENOMIC DNA]</scope>
    <source>
        <strain evidence="1 2">Pr1d</strain>
    </source>
</reference>
<sequence length="391" mass="42427">MLKYPSLSVRSMVMLAMSVCVLYGTSGLPFARAVVLLDETFDSSPVDGIPNSISLEPLDFPSDFILGTGNPGSDLKVAGPSGSYTDPFGGTGNKSLVLHSFDGGCFAGDPGCSTDLNEFPVVTWLDEFGDDPTVYRDGIIEFDMILSTPEPTETWTLLDFRLGWGGVNRINPQTIPPDVVIWNQYQVQNDGENIETLIFNPALNQGQGISFPNENPLEPDVPFRVKYTLDGATETFQWELTNLNTSVTTPLTFDDSSSNISGGSATEAIWPWGFGDFGAAINYLGYNSLDFQQDFGNQTSEVYIDNVYVNSSVTSENGDFDNDGDVDGADFLKWQRGMSPNPGSAGDLELWQTTYGSGPLVAPIASIPEPASIGLLVMGSLYWIIRRQFPS</sequence>
<dbReference type="EMBL" id="CP042913">
    <property type="protein sequence ID" value="QEG35152.1"/>
    <property type="molecule type" value="Genomic_DNA"/>
</dbReference>
<gene>
    <name evidence="1" type="ORF">Pr1d_24430</name>
</gene>
<dbReference type="RefSeq" id="WP_148073700.1">
    <property type="nucleotide sequence ID" value="NZ_CP042913.1"/>
</dbReference>
<dbReference type="AlphaFoldDB" id="A0A5B9QCG2"/>
<organism evidence="1 2">
    <name type="scientific">Bythopirellula goksoeyrii</name>
    <dbReference type="NCBI Taxonomy" id="1400387"/>
    <lineage>
        <taxon>Bacteria</taxon>
        <taxon>Pseudomonadati</taxon>
        <taxon>Planctomycetota</taxon>
        <taxon>Planctomycetia</taxon>
        <taxon>Pirellulales</taxon>
        <taxon>Lacipirellulaceae</taxon>
        <taxon>Bythopirellula</taxon>
    </lineage>
</organism>
<dbReference type="KEGG" id="bgok:Pr1d_24430"/>
<protein>
    <recommendedName>
        <fullName evidence="3">PEP-CTERM protein-sorting domain-containing protein</fullName>
    </recommendedName>
</protein>
<keyword evidence="2" id="KW-1185">Reference proteome</keyword>
<name>A0A5B9QCG2_9BACT</name>
<dbReference type="InterPro" id="IPR018247">
    <property type="entry name" value="EF_Hand_1_Ca_BS"/>
</dbReference>
<dbReference type="PROSITE" id="PS00018">
    <property type="entry name" value="EF_HAND_1"/>
    <property type="match status" value="1"/>
</dbReference>
<evidence type="ECO:0000313" key="1">
    <source>
        <dbReference type="EMBL" id="QEG35152.1"/>
    </source>
</evidence>
<accession>A0A5B9QCG2</accession>
<proteinExistence type="predicted"/>
<dbReference type="Proteomes" id="UP000323917">
    <property type="component" value="Chromosome"/>
</dbReference>
<dbReference type="OrthoDB" id="242161at2"/>
<evidence type="ECO:0008006" key="3">
    <source>
        <dbReference type="Google" id="ProtNLM"/>
    </source>
</evidence>
<evidence type="ECO:0000313" key="2">
    <source>
        <dbReference type="Proteomes" id="UP000323917"/>
    </source>
</evidence>